<evidence type="ECO:0000256" key="2">
    <source>
        <dbReference type="RuleBase" id="RU003707"/>
    </source>
</evidence>
<keyword evidence="4" id="KW-1185">Reference proteome</keyword>
<dbReference type="PANTHER" id="PTHR11941:SF172">
    <property type="entry name" value="ISOMERASE, MITOCHONDRIAL, PUTATIVE-RELATED"/>
    <property type="match status" value="1"/>
</dbReference>
<dbReference type="Gene3D" id="3.90.226.10">
    <property type="entry name" value="2-enoyl-CoA Hydratase, Chain A, domain 1"/>
    <property type="match status" value="1"/>
</dbReference>
<proteinExistence type="inferred from homology"/>
<protein>
    <submittedName>
        <fullName evidence="3">Enoyl-CoA hydratase/isomerase, putative</fullName>
    </submittedName>
</protein>
<keyword evidence="3" id="KW-0413">Isomerase</keyword>
<evidence type="ECO:0000313" key="3">
    <source>
        <dbReference type="EMBL" id="CAD2213450.1"/>
    </source>
</evidence>
<dbReference type="InterPro" id="IPR018376">
    <property type="entry name" value="Enoyl-CoA_hyd/isom_CS"/>
</dbReference>
<comment type="similarity">
    <text evidence="1 2">Belongs to the enoyl-CoA hydratase/isomerase family.</text>
</comment>
<accession>A0A7G2C159</accession>
<gene>
    <name evidence="3" type="ORF">ADEAN_000089100</name>
</gene>
<dbReference type="InterPro" id="IPR001753">
    <property type="entry name" value="Enoyl-CoA_hydra/iso"/>
</dbReference>
<organism evidence="3 4">
    <name type="scientific">Angomonas deanei</name>
    <dbReference type="NCBI Taxonomy" id="59799"/>
    <lineage>
        <taxon>Eukaryota</taxon>
        <taxon>Discoba</taxon>
        <taxon>Euglenozoa</taxon>
        <taxon>Kinetoplastea</taxon>
        <taxon>Metakinetoplastina</taxon>
        <taxon>Trypanosomatida</taxon>
        <taxon>Trypanosomatidae</taxon>
        <taxon>Strigomonadinae</taxon>
        <taxon>Angomonas</taxon>
    </lineage>
</organism>
<name>A0A7G2C159_9TRYP</name>
<dbReference type="Proteomes" id="UP000515908">
    <property type="component" value="Chromosome 01"/>
</dbReference>
<dbReference type="PROSITE" id="PS00166">
    <property type="entry name" value="ENOYL_COA_HYDRATASE"/>
    <property type="match status" value="1"/>
</dbReference>
<dbReference type="Pfam" id="PF00378">
    <property type="entry name" value="ECH_1"/>
    <property type="match status" value="1"/>
</dbReference>
<sequence>MRMVLRPVGGTILSTMRRYASSGGGLLTVKESPLENVSIFEMNYPKANVLTSEFITSFLDSIKEVCDPDTGHCRGIILTSSVPGIFSGGLDINELFHNQDKERFDKYWSLFQQLFVTLHSLPVPLVTAINGHAAAAGCIVAMASDYRVMARVSPKNQKPLSIGISATLSGFCVPPYVFASMEHTIGFRKTEELMTSGRLLSADEALAYGLVDEVVDNGEEAIVPCLAYMEKLLQLPSPAPYWIVKGYSRSNVLAPLSSAQLRQADSDNFFNMLQDPTVRSVLGKHVSQLGSKGKAV</sequence>
<reference evidence="3 4" key="1">
    <citation type="submission" date="2020-08" db="EMBL/GenBank/DDBJ databases">
        <authorList>
            <person name="Newling K."/>
            <person name="Davey J."/>
            <person name="Forrester S."/>
        </authorList>
    </citation>
    <scope>NUCLEOTIDE SEQUENCE [LARGE SCALE GENOMIC DNA]</scope>
    <source>
        <strain evidence="4">Crithidia deanei Carvalho (ATCC PRA-265)</strain>
    </source>
</reference>
<dbReference type="GO" id="GO:0016853">
    <property type="term" value="F:isomerase activity"/>
    <property type="evidence" value="ECO:0007669"/>
    <property type="project" value="UniProtKB-KW"/>
</dbReference>
<evidence type="ECO:0000256" key="1">
    <source>
        <dbReference type="ARBA" id="ARBA00005254"/>
    </source>
</evidence>
<dbReference type="EMBL" id="LR877145">
    <property type="protein sequence ID" value="CAD2213450.1"/>
    <property type="molecule type" value="Genomic_DNA"/>
</dbReference>
<dbReference type="SUPFAM" id="SSF52096">
    <property type="entry name" value="ClpP/crotonase"/>
    <property type="match status" value="1"/>
</dbReference>
<dbReference type="OrthoDB" id="1696280at2759"/>
<dbReference type="AlphaFoldDB" id="A0A7G2C159"/>
<dbReference type="InterPro" id="IPR029045">
    <property type="entry name" value="ClpP/crotonase-like_dom_sf"/>
</dbReference>
<dbReference type="GO" id="GO:0005739">
    <property type="term" value="C:mitochondrion"/>
    <property type="evidence" value="ECO:0007669"/>
    <property type="project" value="TreeGrafter"/>
</dbReference>
<dbReference type="VEuPathDB" id="TriTrypDB:ADEAN_000089100"/>
<evidence type="ECO:0000313" key="4">
    <source>
        <dbReference type="Proteomes" id="UP000515908"/>
    </source>
</evidence>
<dbReference type="PANTHER" id="PTHR11941">
    <property type="entry name" value="ENOYL-COA HYDRATASE-RELATED"/>
    <property type="match status" value="1"/>
</dbReference>
<dbReference type="CDD" id="cd06558">
    <property type="entry name" value="crotonase-like"/>
    <property type="match status" value="1"/>
</dbReference>
<dbReference type="GO" id="GO:0006635">
    <property type="term" value="P:fatty acid beta-oxidation"/>
    <property type="evidence" value="ECO:0007669"/>
    <property type="project" value="TreeGrafter"/>
</dbReference>